<accession>A0A4R5L7G1</accession>
<organism evidence="2 3">
    <name type="scientific">Paraburkholderia guartelaensis</name>
    <dbReference type="NCBI Taxonomy" id="2546446"/>
    <lineage>
        <taxon>Bacteria</taxon>
        <taxon>Pseudomonadati</taxon>
        <taxon>Pseudomonadota</taxon>
        <taxon>Betaproteobacteria</taxon>
        <taxon>Burkholderiales</taxon>
        <taxon>Burkholderiaceae</taxon>
        <taxon>Paraburkholderia</taxon>
    </lineage>
</organism>
<name>A0A4R5L7G1_9BURK</name>
<protein>
    <submittedName>
        <fullName evidence="2">Uncharacterized protein</fullName>
    </submittedName>
</protein>
<reference evidence="2 3" key="1">
    <citation type="submission" date="2019-03" db="EMBL/GenBank/DDBJ databases">
        <title>Paraburkholderia sp. isolated from native Mimosa gymnas in Guartela State Park, Brazil.</title>
        <authorList>
            <person name="Paulitsch F."/>
            <person name="Hungria M."/>
            <person name="Delamuta J.R.M."/>
            <person name="Ribeiro R.A."/>
            <person name="Dall'Agnol R."/>
            <person name="Silva J.S.B."/>
        </authorList>
    </citation>
    <scope>NUCLEOTIDE SEQUENCE [LARGE SCALE GENOMIC DNA]</scope>
    <source>
        <strain evidence="2 3">CNPSo 3008</strain>
    </source>
</reference>
<proteinExistence type="predicted"/>
<feature type="compositionally biased region" description="Pro residues" evidence="1">
    <location>
        <begin position="29"/>
        <end position="52"/>
    </location>
</feature>
<dbReference type="EMBL" id="SMOD01000025">
    <property type="protein sequence ID" value="TDG04822.1"/>
    <property type="molecule type" value="Genomic_DNA"/>
</dbReference>
<sequence>MRSNFLPAARVRRGAEAHLPTEEPDNPHRPPPPPVPDAEPPPVPEGDPPPEAPPERLCQDSRAAVTRQRSPGGL</sequence>
<evidence type="ECO:0000313" key="2">
    <source>
        <dbReference type="EMBL" id="TDG04822.1"/>
    </source>
</evidence>
<dbReference type="RefSeq" id="WP_133186083.1">
    <property type="nucleotide sequence ID" value="NZ_SMOD01000025.1"/>
</dbReference>
<dbReference type="AlphaFoldDB" id="A0A4R5L7G1"/>
<dbReference type="Proteomes" id="UP000295606">
    <property type="component" value="Unassembled WGS sequence"/>
</dbReference>
<feature type="region of interest" description="Disordered" evidence="1">
    <location>
        <begin position="1"/>
        <end position="74"/>
    </location>
</feature>
<evidence type="ECO:0000313" key="3">
    <source>
        <dbReference type="Proteomes" id="UP000295606"/>
    </source>
</evidence>
<gene>
    <name evidence="2" type="ORF">E1N52_28225</name>
</gene>
<feature type="compositionally biased region" description="Basic and acidic residues" evidence="1">
    <location>
        <begin position="13"/>
        <end position="28"/>
    </location>
</feature>
<evidence type="ECO:0000256" key="1">
    <source>
        <dbReference type="SAM" id="MobiDB-lite"/>
    </source>
</evidence>
<comment type="caution">
    <text evidence="2">The sequence shown here is derived from an EMBL/GenBank/DDBJ whole genome shotgun (WGS) entry which is preliminary data.</text>
</comment>